<proteinExistence type="predicted"/>
<dbReference type="EnsemblMetazoa" id="PPA41563.1">
    <property type="protein sequence ID" value="PPA41563.1"/>
    <property type="gene ID" value="WBGene00279932"/>
</dbReference>
<dbReference type="Pfam" id="PF10317">
    <property type="entry name" value="7TM_GPCR_Srd"/>
    <property type="match status" value="1"/>
</dbReference>
<sequence>MENCRSTDDLKIPMNMSEYSVEPVKKQPRMSMKNNPIADVNDHPITVKARGKYMPNLTLHPLWHTVMPLYQHVIGVCTHALSALAFYLMLTKTPKAGRLFARYLMLLQASVTLVDLNFGFLACPIVLYPLPGVLCNGVLCTVFGASGHIGNMLMNLLVSYVAVAQLYCYHYKFVTILSMAKHRTIPEKYNVVFRVAIFIIYSILSFVQLRSSRNIESGPEYTRLNYPSLYYLFENSNYRTLVYDPSVFDEFSTFYMSVMILNSSISEKTRSLQKSAMITLVLQSTVVVIILCVPIAVYGYIMPHPIDYRSLAYLTSSHTIIGIPANIAMLYLTVFNLELRKRSNFRTPETFKIYSKILCISALCDLIGACILPTLIPRDIFFEDADVLDFHGFCTFASVQSCWYFTGVIEMMIALNDSLICVSFYHRLKVVYGNQPTIKRTYLTLFVVLLLHAPLCFGYIEAFRNSHDIVSYSDDAELVRELSNLTHYAIIKIADPLTLTVTGWSFTSAMAFFFMALYFRNRTISELMNTKALSAATRNSQLMFVRALNVQLLILICFFTGATAYSLMFFGVMRSSVVLQFSVFAVHKLSQTVARNICTSGLRSPIHPSANSQHCLYQTVQEANRAQIFEDN</sequence>
<dbReference type="Pfam" id="PF10327">
    <property type="entry name" value="7TM_GPCR_Sri"/>
    <property type="match status" value="1"/>
</dbReference>
<dbReference type="PANTHER" id="PTHR45830">
    <property type="entry name" value="SERPENTINE RECEPTOR, CLASS I"/>
    <property type="match status" value="1"/>
</dbReference>
<evidence type="ECO:0000313" key="1">
    <source>
        <dbReference type="EnsemblMetazoa" id="PPA41563.1"/>
    </source>
</evidence>
<dbReference type="OrthoDB" id="5814011at2759"/>
<name>A0A2A6CP62_PRIPA</name>
<dbReference type="AlphaFoldDB" id="A0A2A6CP62"/>
<keyword evidence="2" id="KW-1185">Reference proteome</keyword>
<reference evidence="2" key="1">
    <citation type="journal article" date="2008" name="Nat. Genet.">
        <title>The Pristionchus pacificus genome provides a unique perspective on nematode lifestyle and parasitism.</title>
        <authorList>
            <person name="Dieterich C."/>
            <person name="Clifton S.W."/>
            <person name="Schuster L.N."/>
            <person name="Chinwalla A."/>
            <person name="Delehaunty K."/>
            <person name="Dinkelacker I."/>
            <person name="Fulton L."/>
            <person name="Fulton R."/>
            <person name="Godfrey J."/>
            <person name="Minx P."/>
            <person name="Mitreva M."/>
            <person name="Roeseler W."/>
            <person name="Tian H."/>
            <person name="Witte H."/>
            <person name="Yang S.P."/>
            <person name="Wilson R.K."/>
            <person name="Sommer R.J."/>
        </authorList>
    </citation>
    <scope>NUCLEOTIDE SEQUENCE [LARGE SCALE GENOMIC DNA]</scope>
    <source>
        <strain evidence="2">PS312</strain>
    </source>
</reference>
<evidence type="ECO:0000313" key="2">
    <source>
        <dbReference type="Proteomes" id="UP000005239"/>
    </source>
</evidence>
<accession>A0A8R1YZ55</accession>
<accession>A0A2A6CP62</accession>
<reference evidence="1" key="2">
    <citation type="submission" date="2022-06" db="UniProtKB">
        <authorList>
            <consortium name="EnsemblMetazoa"/>
        </authorList>
    </citation>
    <scope>IDENTIFICATION</scope>
    <source>
        <strain evidence="1">PS312</strain>
    </source>
</reference>
<dbReference type="PANTHER" id="PTHR45830:SF15">
    <property type="entry name" value="SERPENTINE RECEPTOR, CLASS I"/>
    <property type="match status" value="1"/>
</dbReference>
<dbReference type="InterPro" id="IPR019429">
    <property type="entry name" value="7TM_GPCR_serpentine_rcpt_Sri"/>
</dbReference>
<dbReference type="InterPro" id="IPR019421">
    <property type="entry name" value="7TM_GPCR_serpentine_rcpt_Srd"/>
</dbReference>
<gene>
    <name evidence="1" type="primary">WBGene00279932</name>
</gene>
<protein>
    <submittedName>
        <fullName evidence="1">Sri-71</fullName>
    </submittedName>
</protein>
<organism evidence="1 2">
    <name type="scientific">Pristionchus pacificus</name>
    <name type="common">Parasitic nematode worm</name>
    <dbReference type="NCBI Taxonomy" id="54126"/>
    <lineage>
        <taxon>Eukaryota</taxon>
        <taxon>Metazoa</taxon>
        <taxon>Ecdysozoa</taxon>
        <taxon>Nematoda</taxon>
        <taxon>Chromadorea</taxon>
        <taxon>Rhabditida</taxon>
        <taxon>Rhabditina</taxon>
        <taxon>Diplogasteromorpha</taxon>
        <taxon>Diplogasteroidea</taxon>
        <taxon>Neodiplogasteridae</taxon>
        <taxon>Pristionchus</taxon>
    </lineage>
</organism>
<dbReference type="Proteomes" id="UP000005239">
    <property type="component" value="Unassembled WGS sequence"/>
</dbReference>